<comment type="caution">
    <text evidence="3">The sequence shown here is derived from an EMBL/GenBank/DDBJ whole genome shotgun (WGS) entry which is preliminary data.</text>
</comment>
<dbReference type="Proteomes" id="UP000824258">
    <property type="component" value="Unassembled WGS sequence"/>
</dbReference>
<feature type="transmembrane region" description="Helical" evidence="1">
    <location>
        <begin position="55"/>
        <end position="78"/>
    </location>
</feature>
<evidence type="ECO:0000259" key="2">
    <source>
        <dbReference type="Pfam" id="PF13240"/>
    </source>
</evidence>
<feature type="domain" description="Zinc-ribbon" evidence="2">
    <location>
        <begin position="3"/>
        <end position="25"/>
    </location>
</feature>
<dbReference type="EMBL" id="DVGD01000036">
    <property type="protein sequence ID" value="HIR08998.1"/>
    <property type="molecule type" value="Genomic_DNA"/>
</dbReference>
<dbReference type="Pfam" id="PF13240">
    <property type="entry name" value="Zn_Ribbon_1"/>
    <property type="match status" value="1"/>
</dbReference>
<keyword evidence="1" id="KW-0812">Transmembrane</keyword>
<feature type="transmembrane region" description="Helical" evidence="1">
    <location>
        <begin position="84"/>
        <end position="101"/>
    </location>
</feature>
<reference evidence="3" key="2">
    <citation type="journal article" date="2021" name="PeerJ">
        <title>Extensive microbial diversity within the chicken gut microbiome revealed by metagenomics and culture.</title>
        <authorList>
            <person name="Gilroy R."/>
            <person name="Ravi A."/>
            <person name="Getino M."/>
            <person name="Pursley I."/>
            <person name="Horton D.L."/>
            <person name="Alikhan N.F."/>
            <person name="Baker D."/>
            <person name="Gharbi K."/>
            <person name="Hall N."/>
            <person name="Watson M."/>
            <person name="Adriaenssens E.M."/>
            <person name="Foster-Nyarko E."/>
            <person name="Jarju S."/>
            <person name="Secka A."/>
            <person name="Antonio M."/>
            <person name="Oren A."/>
            <person name="Chaudhuri R.R."/>
            <person name="La Ragione R."/>
            <person name="Hildebrand F."/>
            <person name="Pallen M.J."/>
        </authorList>
    </citation>
    <scope>NUCLEOTIDE SEQUENCE</scope>
    <source>
        <strain evidence="3">ChiHjej9B8-7071</strain>
    </source>
</reference>
<dbReference type="InterPro" id="IPR026870">
    <property type="entry name" value="Zinc_ribbon_dom"/>
</dbReference>
<feature type="transmembrane region" description="Helical" evidence="1">
    <location>
        <begin position="113"/>
        <end position="131"/>
    </location>
</feature>
<evidence type="ECO:0000256" key="1">
    <source>
        <dbReference type="SAM" id="Phobius"/>
    </source>
</evidence>
<feature type="transmembrane region" description="Helical" evidence="1">
    <location>
        <begin position="200"/>
        <end position="219"/>
    </location>
</feature>
<dbReference type="AlphaFoldDB" id="A0A9D1A6U0"/>
<accession>A0A9D1A6U0</accession>
<feature type="transmembrane region" description="Helical" evidence="1">
    <location>
        <begin position="137"/>
        <end position="159"/>
    </location>
</feature>
<keyword evidence="1" id="KW-0472">Membrane</keyword>
<gene>
    <name evidence="3" type="ORF">IAA70_01195</name>
</gene>
<sequence length="234" mass="26380">MSYCVNCGVELSPSERRCPLCGTEVINPREPWQEPVVRPYPRQAERMLRRVDRQFAAALLAVVLAIPILVTMLCDLLPDGQLSWSFYVFGALTMLMVWVLPPLAASRYHRLRFLALDGVAVCLYLWGIAHFSGGNWFLPLGLPLAAGSTGALLLLVYLFRQCWGRDPLNRTALLLLLCGLLAMGVELVVDLYLGSVRFQWAPYVLISCWVLAAAARLVARRQKIREEIAKRLFY</sequence>
<proteinExistence type="predicted"/>
<name>A0A9D1A6U0_9FIRM</name>
<protein>
    <submittedName>
        <fullName evidence="3">Zinc ribbon domain-containing protein</fullName>
    </submittedName>
</protein>
<evidence type="ECO:0000313" key="4">
    <source>
        <dbReference type="Proteomes" id="UP000824258"/>
    </source>
</evidence>
<keyword evidence="1" id="KW-1133">Transmembrane helix</keyword>
<organism evidence="3 4">
    <name type="scientific">Candidatus Avoscillospira stercoripullorum</name>
    <dbReference type="NCBI Taxonomy" id="2840709"/>
    <lineage>
        <taxon>Bacteria</taxon>
        <taxon>Bacillati</taxon>
        <taxon>Bacillota</taxon>
        <taxon>Clostridia</taxon>
        <taxon>Eubacteriales</taxon>
        <taxon>Oscillospiraceae</taxon>
        <taxon>Oscillospiraceae incertae sedis</taxon>
        <taxon>Candidatus Avoscillospira</taxon>
    </lineage>
</organism>
<evidence type="ECO:0000313" key="3">
    <source>
        <dbReference type="EMBL" id="HIR08998.1"/>
    </source>
</evidence>
<reference evidence="3" key="1">
    <citation type="submission" date="2020-10" db="EMBL/GenBank/DDBJ databases">
        <authorList>
            <person name="Gilroy R."/>
        </authorList>
    </citation>
    <scope>NUCLEOTIDE SEQUENCE</scope>
    <source>
        <strain evidence="3">ChiHjej9B8-7071</strain>
    </source>
</reference>
<feature type="transmembrane region" description="Helical" evidence="1">
    <location>
        <begin position="171"/>
        <end position="194"/>
    </location>
</feature>